<organism evidence="1 2">
    <name type="scientific">Treponema succinifaciens (strain ATCC 33096 / DSM 2489 / 6091)</name>
    <dbReference type="NCBI Taxonomy" id="869209"/>
    <lineage>
        <taxon>Bacteria</taxon>
        <taxon>Pseudomonadati</taxon>
        <taxon>Spirochaetota</taxon>
        <taxon>Spirochaetia</taxon>
        <taxon>Spirochaetales</taxon>
        <taxon>Treponemataceae</taxon>
        <taxon>Treponema</taxon>
    </lineage>
</organism>
<reference evidence="2" key="1">
    <citation type="submission" date="2011-04" db="EMBL/GenBank/DDBJ databases">
        <title>The complete genome of plasmid of Treponema succinifaciens DSM 2489.</title>
        <authorList>
            <person name="Lucas S."/>
            <person name="Copeland A."/>
            <person name="Lapidus A."/>
            <person name="Bruce D."/>
            <person name="Goodwin L."/>
            <person name="Pitluck S."/>
            <person name="Peters L."/>
            <person name="Kyrpides N."/>
            <person name="Mavromatis K."/>
            <person name="Ivanova N."/>
            <person name="Ovchinnikova G."/>
            <person name="Teshima H."/>
            <person name="Detter J.C."/>
            <person name="Tapia R."/>
            <person name="Han C."/>
            <person name="Land M."/>
            <person name="Hauser L."/>
            <person name="Markowitz V."/>
            <person name="Cheng J.-F."/>
            <person name="Hugenholtz P."/>
            <person name="Woyke T."/>
            <person name="Wu D."/>
            <person name="Gronow S."/>
            <person name="Wellnitz S."/>
            <person name="Brambilla E."/>
            <person name="Klenk H.-P."/>
            <person name="Eisen J.A."/>
        </authorList>
    </citation>
    <scope>NUCLEOTIDE SEQUENCE [LARGE SCALE GENOMIC DNA]</scope>
    <source>
        <strain evidence="2">ATCC 33096 / DSM 2489 / 6091</strain>
        <plasmid evidence="2">Plasmid pTRESU01</plasmid>
    </source>
</reference>
<gene>
    <name evidence="1" type="ordered locus">Tresu_2561</name>
</gene>
<keyword evidence="2" id="KW-1185">Reference proteome</keyword>
<accession>F2NYC4</accession>
<proteinExistence type="predicted"/>
<sequence length="143" mass="16560">MYQMKYITPKGFNQYFILYIFYCMRYSSLMRQSLTVHIPQNQDVSYSLYALGSKIAVPTLSDDQSEYIFKFTVGTPVVLFYTFQNIKRTYVVTGWQDERDGEPVTLPGVDGKLCLIASFKGYRIHLIDELPVLPTPSKNFLLL</sequence>
<geneLocation type="plasmid" evidence="1 2">
    <name>pTRESU01</name>
</geneLocation>
<name>F2NYC4_TRES6</name>
<keyword evidence="1" id="KW-0614">Plasmid</keyword>
<evidence type="ECO:0000313" key="1">
    <source>
        <dbReference type="EMBL" id="AEB15423.1"/>
    </source>
</evidence>
<evidence type="ECO:0000313" key="2">
    <source>
        <dbReference type="Proteomes" id="UP000006852"/>
    </source>
</evidence>
<dbReference type="EMBL" id="CP002632">
    <property type="protein sequence ID" value="AEB15423.1"/>
    <property type="molecule type" value="Genomic_DNA"/>
</dbReference>
<protein>
    <submittedName>
        <fullName evidence="1">Uncharacterized protein</fullName>
    </submittedName>
</protein>
<dbReference type="HOGENOM" id="CLU_1805331_0_0_12"/>
<dbReference type="Proteomes" id="UP000006852">
    <property type="component" value="Plasmid pTRESU01"/>
</dbReference>
<dbReference type="KEGG" id="tsu:Tresu_2561"/>
<dbReference type="AlphaFoldDB" id="F2NYC4"/>